<dbReference type="Proteomes" id="UP001383192">
    <property type="component" value="Unassembled WGS sequence"/>
</dbReference>
<reference evidence="3 4" key="1">
    <citation type="submission" date="2024-01" db="EMBL/GenBank/DDBJ databases">
        <title>A draft genome for a cacao thread blight-causing isolate of Paramarasmius palmivorus.</title>
        <authorList>
            <person name="Baruah I.K."/>
            <person name="Bukari Y."/>
            <person name="Amoako-Attah I."/>
            <person name="Meinhardt L.W."/>
            <person name="Bailey B.A."/>
            <person name="Cohen S.P."/>
        </authorList>
    </citation>
    <scope>NUCLEOTIDE SEQUENCE [LARGE SCALE GENOMIC DNA]</scope>
    <source>
        <strain evidence="3 4">GH-12</strain>
    </source>
</reference>
<evidence type="ECO:0000256" key="2">
    <source>
        <dbReference type="SAM" id="MobiDB-lite"/>
    </source>
</evidence>
<organism evidence="3 4">
    <name type="scientific">Paramarasmius palmivorus</name>
    <dbReference type="NCBI Taxonomy" id="297713"/>
    <lineage>
        <taxon>Eukaryota</taxon>
        <taxon>Fungi</taxon>
        <taxon>Dikarya</taxon>
        <taxon>Basidiomycota</taxon>
        <taxon>Agaricomycotina</taxon>
        <taxon>Agaricomycetes</taxon>
        <taxon>Agaricomycetidae</taxon>
        <taxon>Agaricales</taxon>
        <taxon>Marasmiineae</taxon>
        <taxon>Marasmiaceae</taxon>
        <taxon>Paramarasmius</taxon>
    </lineage>
</organism>
<comment type="caution">
    <text evidence="3">The sequence shown here is derived from an EMBL/GenBank/DDBJ whole genome shotgun (WGS) entry which is preliminary data.</text>
</comment>
<protein>
    <recommendedName>
        <fullName evidence="5">F-box domain-containing protein</fullName>
    </recommendedName>
</protein>
<dbReference type="Gene3D" id="1.20.1280.50">
    <property type="match status" value="1"/>
</dbReference>
<feature type="region of interest" description="Disordered" evidence="2">
    <location>
        <begin position="600"/>
        <end position="633"/>
    </location>
</feature>
<evidence type="ECO:0000256" key="1">
    <source>
        <dbReference type="SAM" id="Coils"/>
    </source>
</evidence>
<proteinExistence type="predicted"/>
<feature type="coiled-coil region" evidence="1">
    <location>
        <begin position="55"/>
        <end position="89"/>
    </location>
</feature>
<dbReference type="EMBL" id="JAYKXP010000005">
    <property type="protein sequence ID" value="KAK7058481.1"/>
    <property type="molecule type" value="Genomic_DNA"/>
</dbReference>
<keyword evidence="1" id="KW-0175">Coiled coil</keyword>
<evidence type="ECO:0000313" key="3">
    <source>
        <dbReference type="EMBL" id="KAK7058481.1"/>
    </source>
</evidence>
<dbReference type="InterPro" id="IPR032675">
    <property type="entry name" value="LRR_dom_sf"/>
</dbReference>
<evidence type="ECO:0000313" key="4">
    <source>
        <dbReference type="Proteomes" id="UP001383192"/>
    </source>
</evidence>
<accession>A0AAW0E0A6</accession>
<dbReference type="Gene3D" id="3.80.10.10">
    <property type="entry name" value="Ribonuclease Inhibitor"/>
    <property type="match status" value="1"/>
</dbReference>
<keyword evidence="4" id="KW-1185">Reference proteome</keyword>
<name>A0AAW0E0A6_9AGAR</name>
<gene>
    <name evidence="3" type="ORF">VNI00_002115</name>
</gene>
<evidence type="ECO:0008006" key="5">
    <source>
        <dbReference type="Google" id="ProtNLM"/>
    </source>
</evidence>
<sequence length="633" mass="70867">MSTKEATPGTAFLCQKCRTSFSDDTTVLPPSIDLEFFRSNHLPSDTEASQTRAYLDISTSKLAHLEENIRQVRDTLKALKQQKETLCGEIERQRCWISPIRRLPVEVLGEIFSRACLGDRPDEFSLVIKSVEREDTRLQCPFDCRDPDCIEEPIIVKHTIATTCRLSHVCYRWWKVIKASPPLWSSLSLDVFKLDKKHSKLVKLYLAHSAQHSLQLGLDFRNGIISIPDADLDGEDDVIRRLGQTGFDVFCDLIDEFYRCTELHDHIGLGYIVDCIDVEVHNCFPLLSFFSAVGLLPHAIFGGSEWFWNSIREAPNLTRLSVSDSIWGAMQESLPRVLHTLEILKPIDFWRVLGALSHIPELRSLCLRDFVPNYIPSSPSETLTLRFLDTVSIRTSQTLAALHHLFTPLILPVLTTLKLSVAKDDESSDGSASLEALHGLLERSSCVLQDLELHMPNSAISSNDIMSLLEARPSIIRLSLESKVTHSTTSFLPEVCARMTPNTSAQSPLMLPALRHLLIRQYFNRYSANEGVEYAEDFLGTVESRKDMYPIAEASLSISCTAMRREDILPVPPGLTQRVQGLRKAGIRCFVGLPIAEEATSEVDDLDDDSDDSDSESGSTTSESSGEEDGSLE</sequence>
<feature type="compositionally biased region" description="Acidic residues" evidence="2">
    <location>
        <begin position="600"/>
        <end position="615"/>
    </location>
</feature>
<dbReference type="AlphaFoldDB" id="A0AAW0E0A6"/>